<protein>
    <submittedName>
        <fullName evidence="6">ABC transporter substrate-binding protein</fullName>
    </submittedName>
</protein>
<comment type="caution">
    <text evidence="6">The sequence shown here is derived from an EMBL/GenBank/DDBJ whole genome shotgun (WGS) entry which is preliminary data.</text>
</comment>
<dbReference type="AlphaFoldDB" id="A0A2M8P1J4"/>
<dbReference type="InterPro" id="IPR050490">
    <property type="entry name" value="Bact_solute-bd_prot1"/>
</dbReference>
<sequence length="449" mass="50504">MNIRKFVIAFVALALMVGVFSLPAVAQEKTDVKVWIAFTDARLDWSRERAAEFNQLYPQFNVTVDGYANYEEIQQATDLAIQQNNPPAIVQWFEVGTQRARDFGYFKSIADALEGRTEVNGVPINFDDFIAPVVDYYTLDGKFTSMPWNSSSPTLYTNIAMMKELGLETPPATWQELEAACAKVMEMKAKLGVDGCVTWPNHGWFVEQWMAQRNALFVNNGNGRDARATETFLDSEDMIAIISWWQKMYQQGYYIYSGRQRDWNATEQAIQSGKVPFIITSSADTANITNAAKANGIDILTSRMPYDAEKGWTGNLIGGASLWLVDGLPDKMEEGALTFLLWFTNTENIAEWHKATGYLPLRNSSVELLEKEGWFEKNPNFLTAVEQIRQTTVTPATRGALLGTFPQTRNIITRTMEELMLQGGDPVAAMKAAKAEADKLLKEYNALYE</sequence>
<evidence type="ECO:0000256" key="2">
    <source>
        <dbReference type="ARBA" id="ARBA00008520"/>
    </source>
</evidence>
<comment type="similarity">
    <text evidence="2">Belongs to the bacterial solute-binding protein 1 family.</text>
</comment>
<organism evidence="6 7">
    <name type="scientific">Candidatus Thermofonsia Clade 1 bacterium</name>
    <dbReference type="NCBI Taxonomy" id="2364210"/>
    <lineage>
        <taxon>Bacteria</taxon>
        <taxon>Bacillati</taxon>
        <taxon>Chloroflexota</taxon>
        <taxon>Candidatus Thermofontia</taxon>
        <taxon>Candidatus Thermofonsia Clade 1</taxon>
    </lineage>
</organism>
<keyword evidence="3" id="KW-0813">Transport</keyword>
<evidence type="ECO:0000313" key="6">
    <source>
        <dbReference type="EMBL" id="PJF31409.1"/>
    </source>
</evidence>
<keyword evidence="4 5" id="KW-0732">Signal</keyword>
<evidence type="ECO:0000256" key="5">
    <source>
        <dbReference type="SAM" id="SignalP"/>
    </source>
</evidence>
<dbReference type="Proteomes" id="UP000228921">
    <property type="component" value="Unassembled WGS sequence"/>
</dbReference>
<dbReference type="SUPFAM" id="SSF53850">
    <property type="entry name" value="Periplasmic binding protein-like II"/>
    <property type="match status" value="1"/>
</dbReference>
<dbReference type="InterPro" id="IPR006059">
    <property type="entry name" value="SBP"/>
</dbReference>
<reference evidence="6 7" key="1">
    <citation type="submission" date="2017-11" db="EMBL/GenBank/DDBJ databases">
        <title>Evolution of Phototrophy in the Chloroflexi Phylum Driven by Horizontal Gene Transfer.</title>
        <authorList>
            <person name="Ward L.M."/>
            <person name="Hemp J."/>
            <person name="Shih P.M."/>
            <person name="Mcglynn S.E."/>
            <person name="Fischer W."/>
        </authorList>
    </citation>
    <scope>NUCLEOTIDE SEQUENCE [LARGE SCALE GENOMIC DNA]</scope>
    <source>
        <strain evidence="6">CP2_2F</strain>
    </source>
</reference>
<accession>A0A2M8P1J4</accession>
<evidence type="ECO:0000256" key="4">
    <source>
        <dbReference type="ARBA" id="ARBA00022729"/>
    </source>
</evidence>
<dbReference type="Gene3D" id="3.40.190.10">
    <property type="entry name" value="Periplasmic binding protein-like II"/>
    <property type="match status" value="2"/>
</dbReference>
<feature type="chain" id="PRO_5014844563" evidence="5">
    <location>
        <begin position="27"/>
        <end position="449"/>
    </location>
</feature>
<gene>
    <name evidence="6" type="ORF">CUN51_03500</name>
</gene>
<dbReference type="GO" id="GO:0030313">
    <property type="term" value="C:cell envelope"/>
    <property type="evidence" value="ECO:0007669"/>
    <property type="project" value="UniProtKB-SubCell"/>
</dbReference>
<evidence type="ECO:0000256" key="3">
    <source>
        <dbReference type="ARBA" id="ARBA00022448"/>
    </source>
</evidence>
<dbReference type="Pfam" id="PF13416">
    <property type="entry name" value="SBP_bac_8"/>
    <property type="match status" value="1"/>
</dbReference>
<dbReference type="PANTHER" id="PTHR43649">
    <property type="entry name" value="ARABINOSE-BINDING PROTEIN-RELATED"/>
    <property type="match status" value="1"/>
</dbReference>
<comment type="subcellular location">
    <subcellularLocation>
        <location evidence="1">Cell envelope</location>
    </subcellularLocation>
</comment>
<feature type="signal peptide" evidence="5">
    <location>
        <begin position="1"/>
        <end position="26"/>
    </location>
</feature>
<evidence type="ECO:0000256" key="1">
    <source>
        <dbReference type="ARBA" id="ARBA00004196"/>
    </source>
</evidence>
<evidence type="ECO:0000313" key="7">
    <source>
        <dbReference type="Proteomes" id="UP000228921"/>
    </source>
</evidence>
<name>A0A2M8P1J4_9CHLR</name>
<dbReference type="PANTHER" id="PTHR43649:SF31">
    <property type="entry name" value="SN-GLYCEROL-3-PHOSPHATE-BINDING PERIPLASMIC PROTEIN UGPB"/>
    <property type="match status" value="1"/>
</dbReference>
<proteinExistence type="inferred from homology"/>
<dbReference type="EMBL" id="PGTK01000003">
    <property type="protein sequence ID" value="PJF31409.1"/>
    <property type="molecule type" value="Genomic_DNA"/>
</dbReference>